<dbReference type="EMBL" id="JANVFU010000018">
    <property type="protein sequence ID" value="KAJ3739542.1"/>
    <property type="molecule type" value="Genomic_DNA"/>
</dbReference>
<sequence length="400" mass="45380">MAHHNEVNHSKINSLTWTNYLNVVLLLTFRLPFAILQTVFSPFIHTANGYNDKPLKRRIGDALMRTASIYLPTPIMQHIVGSGLDQYRRWAAKYQPELGTTVEELPMDFDGGRGEQAHLFWIGPKRTEKVILYFPGGIYMFPVTEMMLKFWRYAQSEWSRQGLEVSIVVLSYSVGSDPDAAFPIQLFQATQALKHLFSIGCKPSDIQIVGDSAGGNLVTQLLSHMVHPCPLPSFVPPLHLPPGIRLRGACMISPWVGLSDPDQWGSTLRTKDYDVTVHQNLREAGEHYINAISNINIPHELSQLIPYAEPVLAPDYWYLDLQNSVVDRVLVTAGKEERLFDQIEVFFRCKIKPYHLDAILLVQGGGIHDDIIMDFEISETPLRNELTPVVLEWMAQGFRM</sequence>
<keyword evidence="1 3" id="KW-0378">Hydrolase</keyword>
<dbReference type="Proteomes" id="UP001142393">
    <property type="component" value="Unassembled WGS sequence"/>
</dbReference>
<reference evidence="3 4" key="1">
    <citation type="journal article" date="2023" name="Proc. Natl. Acad. Sci. U.S.A.">
        <title>A global phylogenomic analysis of the shiitake genus Lentinula.</title>
        <authorList>
            <person name="Sierra-Patev S."/>
            <person name="Min B."/>
            <person name="Naranjo-Ortiz M."/>
            <person name="Looney B."/>
            <person name="Konkel Z."/>
            <person name="Slot J.C."/>
            <person name="Sakamoto Y."/>
            <person name="Steenwyk J.L."/>
            <person name="Rokas A."/>
            <person name="Carro J."/>
            <person name="Camarero S."/>
            <person name="Ferreira P."/>
            <person name="Molpeceres G."/>
            <person name="Ruiz-Duenas F.J."/>
            <person name="Serrano A."/>
            <person name="Henrissat B."/>
            <person name="Drula E."/>
            <person name="Hughes K.W."/>
            <person name="Mata J.L."/>
            <person name="Ishikawa N.K."/>
            <person name="Vargas-Isla R."/>
            <person name="Ushijima S."/>
            <person name="Smith C.A."/>
            <person name="Donoghue J."/>
            <person name="Ahrendt S."/>
            <person name="Andreopoulos W."/>
            <person name="He G."/>
            <person name="LaButti K."/>
            <person name="Lipzen A."/>
            <person name="Ng V."/>
            <person name="Riley R."/>
            <person name="Sandor L."/>
            <person name="Barry K."/>
            <person name="Martinez A.T."/>
            <person name="Xiao Y."/>
            <person name="Gibbons J.G."/>
            <person name="Terashima K."/>
            <person name="Grigoriev I.V."/>
            <person name="Hibbett D."/>
        </authorList>
    </citation>
    <scope>NUCLEOTIDE SEQUENCE [LARGE SCALE GENOMIC DNA]</scope>
    <source>
        <strain evidence="3 4">TFB7810</strain>
    </source>
</reference>
<dbReference type="SUPFAM" id="SSF53474">
    <property type="entry name" value="alpha/beta-Hydrolases"/>
    <property type="match status" value="1"/>
</dbReference>
<keyword evidence="2" id="KW-0812">Transmembrane</keyword>
<proteinExistence type="predicted"/>
<name>A0A9W8NRT8_9AGAR</name>
<accession>A0A9W8NRT8</accession>
<dbReference type="Pfam" id="PF10340">
    <property type="entry name" value="Say1_Mug180"/>
    <property type="match status" value="1"/>
</dbReference>
<evidence type="ECO:0000256" key="2">
    <source>
        <dbReference type="SAM" id="Phobius"/>
    </source>
</evidence>
<keyword evidence="2" id="KW-1133">Transmembrane helix</keyword>
<keyword evidence="2" id="KW-0472">Membrane</keyword>
<dbReference type="InterPro" id="IPR029058">
    <property type="entry name" value="AB_hydrolase_fold"/>
</dbReference>
<evidence type="ECO:0000313" key="3">
    <source>
        <dbReference type="EMBL" id="KAJ3739542.1"/>
    </source>
</evidence>
<dbReference type="InterPro" id="IPR050300">
    <property type="entry name" value="GDXG_lipolytic_enzyme"/>
</dbReference>
<dbReference type="PANTHER" id="PTHR48081">
    <property type="entry name" value="AB HYDROLASE SUPERFAMILY PROTEIN C4A8.06C"/>
    <property type="match status" value="1"/>
</dbReference>
<comment type="caution">
    <text evidence="3">The sequence shown here is derived from an EMBL/GenBank/DDBJ whole genome shotgun (WGS) entry which is preliminary data.</text>
</comment>
<gene>
    <name evidence="3" type="ORF">DFH05DRAFT_1530326</name>
</gene>
<keyword evidence="4" id="KW-1185">Reference proteome</keyword>
<dbReference type="GO" id="GO:0016787">
    <property type="term" value="F:hydrolase activity"/>
    <property type="evidence" value="ECO:0007669"/>
    <property type="project" value="UniProtKB-KW"/>
</dbReference>
<dbReference type="InterPro" id="IPR019436">
    <property type="entry name" value="Say1-like"/>
</dbReference>
<dbReference type="PANTHER" id="PTHR48081:SF31">
    <property type="entry name" value="STERYL ACETYL HYDROLASE MUG81-RELATED"/>
    <property type="match status" value="1"/>
</dbReference>
<feature type="transmembrane region" description="Helical" evidence="2">
    <location>
        <begin position="20"/>
        <end position="41"/>
    </location>
</feature>
<evidence type="ECO:0000256" key="1">
    <source>
        <dbReference type="ARBA" id="ARBA00022801"/>
    </source>
</evidence>
<evidence type="ECO:0000313" key="4">
    <source>
        <dbReference type="Proteomes" id="UP001142393"/>
    </source>
</evidence>
<protein>
    <submittedName>
        <fullName evidence="3">Alpha/Beta hydrolase protein</fullName>
    </submittedName>
</protein>
<dbReference type="Gene3D" id="3.40.50.1820">
    <property type="entry name" value="alpha/beta hydrolase"/>
    <property type="match status" value="1"/>
</dbReference>
<organism evidence="3 4">
    <name type="scientific">Lentinula detonsa</name>
    <dbReference type="NCBI Taxonomy" id="2804962"/>
    <lineage>
        <taxon>Eukaryota</taxon>
        <taxon>Fungi</taxon>
        <taxon>Dikarya</taxon>
        <taxon>Basidiomycota</taxon>
        <taxon>Agaricomycotina</taxon>
        <taxon>Agaricomycetes</taxon>
        <taxon>Agaricomycetidae</taxon>
        <taxon>Agaricales</taxon>
        <taxon>Marasmiineae</taxon>
        <taxon>Omphalotaceae</taxon>
        <taxon>Lentinula</taxon>
    </lineage>
</organism>
<dbReference type="AlphaFoldDB" id="A0A9W8NRT8"/>